<dbReference type="AlphaFoldDB" id="A0A1F6LGW0"/>
<evidence type="ECO:0000313" key="2">
    <source>
        <dbReference type="Proteomes" id="UP000177067"/>
    </source>
</evidence>
<gene>
    <name evidence="1" type="ORF">A2725_03250</name>
</gene>
<sequence length="234" mass="27323">MHKPHIKHTLNIFSHLVNRIPPLAPKNMVADAKQAYKQMESNFDLELGEMEKTIIFFGKKLWPYRQAFKEFFNVFENKLGESFLLGKLEPNLKRRYKEFVGYGGNFVDLYSGNPAMFFDVEDRVKVGEALVDVKRDIWGHTAQAVFASSRIEYEKKVARFQIILDDIEKRLNVLSAMADDEQEYPNLAEEIRGQVLAFEYGLCLLGPPYHYDSICQTVEHFVGRKHDYKMRNFV</sequence>
<accession>A0A1F6LGW0</accession>
<reference evidence="1 2" key="1">
    <citation type="journal article" date="2016" name="Nat. Commun.">
        <title>Thousands of microbial genomes shed light on interconnected biogeochemical processes in an aquifer system.</title>
        <authorList>
            <person name="Anantharaman K."/>
            <person name="Brown C.T."/>
            <person name="Hug L.A."/>
            <person name="Sharon I."/>
            <person name="Castelle C.J."/>
            <person name="Probst A.J."/>
            <person name="Thomas B.C."/>
            <person name="Singh A."/>
            <person name="Wilkins M.J."/>
            <person name="Karaoz U."/>
            <person name="Brodie E.L."/>
            <person name="Williams K.H."/>
            <person name="Hubbard S.S."/>
            <person name="Banfield J.F."/>
        </authorList>
    </citation>
    <scope>NUCLEOTIDE SEQUENCE [LARGE SCALE GENOMIC DNA]</scope>
</reference>
<dbReference type="Proteomes" id="UP000177067">
    <property type="component" value="Unassembled WGS sequence"/>
</dbReference>
<comment type="caution">
    <text evidence="1">The sequence shown here is derived from an EMBL/GenBank/DDBJ whole genome shotgun (WGS) entry which is preliminary data.</text>
</comment>
<dbReference type="EMBL" id="MFPS01000009">
    <property type="protein sequence ID" value="OGH58688.1"/>
    <property type="molecule type" value="Genomic_DNA"/>
</dbReference>
<evidence type="ECO:0000313" key="1">
    <source>
        <dbReference type="EMBL" id="OGH58688.1"/>
    </source>
</evidence>
<protein>
    <submittedName>
        <fullName evidence="1">Uncharacterized protein</fullName>
    </submittedName>
</protein>
<proteinExistence type="predicted"/>
<organism evidence="1 2">
    <name type="scientific">Candidatus Magasanikbacteria bacterium RIFCSPHIGHO2_01_FULL_33_34</name>
    <dbReference type="NCBI Taxonomy" id="1798671"/>
    <lineage>
        <taxon>Bacteria</taxon>
        <taxon>Candidatus Magasanikiibacteriota</taxon>
    </lineage>
</organism>
<name>A0A1F6LGW0_9BACT</name>